<accession>A0ABS9SG94</accession>
<dbReference type="Pfam" id="PF01841">
    <property type="entry name" value="Transglut_core"/>
    <property type="match status" value="1"/>
</dbReference>
<dbReference type="InterPro" id="IPR002931">
    <property type="entry name" value="Transglutaminase-like"/>
</dbReference>
<protein>
    <submittedName>
        <fullName evidence="2">Transglutaminase family protein</fullName>
    </submittedName>
</protein>
<name>A0ABS9SG94_9BACT</name>
<dbReference type="EMBL" id="JAKWBL010000001">
    <property type="protein sequence ID" value="MCH5597377.1"/>
    <property type="molecule type" value="Genomic_DNA"/>
</dbReference>
<evidence type="ECO:0000313" key="3">
    <source>
        <dbReference type="Proteomes" id="UP001202248"/>
    </source>
</evidence>
<evidence type="ECO:0000259" key="1">
    <source>
        <dbReference type="SMART" id="SM00460"/>
    </source>
</evidence>
<dbReference type="PANTHER" id="PTHR33490">
    <property type="entry name" value="BLR5614 PROTEIN-RELATED"/>
    <property type="match status" value="1"/>
</dbReference>
<sequence>MKFKVSSELSYNIKSDTTFFFNIQAAQTKSQTIIEEQLVTSPGKIKIEPFDLGVRKARFLRVHVTKPGHFKINYTATVELHLKSVRFKKESDLKANTIHPDAVSYLFPSRYCQADRMYKFAEMEFKNIKTTYGKVTAICNWIYKTVHYVSGSTNANTSAIETITQREGVCRDFAHLGIVMCRALSIPARYIAAYAYQLNPPDFHACFEAYIDGKWILFDATRMVPLHGLVKIAHGYDAADTSFANIFGEADPLNVVVSCEALDKKAFENAGKKLKTISYE</sequence>
<feature type="domain" description="Transglutaminase-like" evidence="1">
    <location>
        <begin position="162"/>
        <end position="222"/>
    </location>
</feature>
<dbReference type="SMART" id="SM00460">
    <property type="entry name" value="TGc"/>
    <property type="match status" value="1"/>
</dbReference>
<dbReference type="InterPro" id="IPR038765">
    <property type="entry name" value="Papain-like_cys_pep_sf"/>
</dbReference>
<comment type="caution">
    <text evidence="2">The sequence shown here is derived from an EMBL/GenBank/DDBJ whole genome shotgun (WGS) entry which is preliminary data.</text>
</comment>
<dbReference type="RefSeq" id="WP_240826768.1">
    <property type="nucleotide sequence ID" value="NZ_JAKWBL010000001.1"/>
</dbReference>
<dbReference type="Gene3D" id="3.10.620.30">
    <property type="match status" value="1"/>
</dbReference>
<dbReference type="Pfam" id="PF21295">
    <property type="entry name" value="Bact_transglu_N_2"/>
    <property type="match status" value="1"/>
</dbReference>
<dbReference type="Gene3D" id="2.60.40.2250">
    <property type="match status" value="1"/>
</dbReference>
<proteinExistence type="predicted"/>
<organism evidence="2 3">
    <name type="scientific">Niabella ginsengisoli</name>
    <dbReference type="NCBI Taxonomy" id="522298"/>
    <lineage>
        <taxon>Bacteria</taxon>
        <taxon>Pseudomonadati</taxon>
        <taxon>Bacteroidota</taxon>
        <taxon>Chitinophagia</taxon>
        <taxon>Chitinophagales</taxon>
        <taxon>Chitinophagaceae</taxon>
        <taxon>Niabella</taxon>
    </lineage>
</organism>
<dbReference type="SUPFAM" id="SSF54001">
    <property type="entry name" value="Cysteine proteinases"/>
    <property type="match status" value="1"/>
</dbReference>
<dbReference type="InterPro" id="IPR048930">
    <property type="entry name" value="Bact_transglu_N_2"/>
</dbReference>
<evidence type="ECO:0000313" key="2">
    <source>
        <dbReference type="EMBL" id="MCH5597377.1"/>
    </source>
</evidence>
<dbReference type="Proteomes" id="UP001202248">
    <property type="component" value="Unassembled WGS sequence"/>
</dbReference>
<reference evidence="2 3" key="1">
    <citation type="submission" date="2022-02" db="EMBL/GenBank/DDBJ databases">
        <authorList>
            <person name="Min J."/>
        </authorList>
    </citation>
    <scope>NUCLEOTIDE SEQUENCE [LARGE SCALE GENOMIC DNA]</scope>
    <source>
        <strain evidence="2 3">GR10-1</strain>
    </source>
</reference>
<gene>
    <name evidence="2" type="ORF">MKP09_05395</name>
</gene>
<dbReference type="PANTHER" id="PTHR33490:SF12">
    <property type="entry name" value="BLL5557 PROTEIN"/>
    <property type="match status" value="1"/>
</dbReference>
<keyword evidence="3" id="KW-1185">Reference proteome</keyword>